<name>A0ABT9CIY6_9BACL</name>
<dbReference type="Proteomes" id="UP001240171">
    <property type="component" value="Unassembled WGS sequence"/>
</dbReference>
<comment type="caution">
    <text evidence="1">The sequence shown here is derived from an EMBL/GenBank/DDBJ whole genome shotgun (WGS) entry which is preliminary data.</text>
</comment>
<protein>
    <submittedName>
        <fullName evidence="1">EH signature domain-containing protein</fullName>
    </submittedName>
</protein>
<dbReference type="RefSeq" id="WP_305024785.1">
    <property type="nucleotide sequence ID" value="NZ_JAUQTB010000008.1"/>
</dbReference>
<proteinExistence type="predicted"/>
<evidence type="ECO:0000313" key="1">
    <source>
        <dbReference type="EMBL" id="MDO7907573.1"/>
    </source>
</evidence>
<dbReference type="EMBL" id="JAUQTB010000008">
    <property type="protein sequence ID" value="MDO7907573.1"/>
    <property type="molecule type" value="Genomic_DNA"/>
</dbReference>
<organism evidence="1 2">
    <name type="scientific">Paenibacillus lacisoli</name>
    <dbReference type="NCBI Taxonomy" id="3064525"/>
    <lineage>
        <taxon>Bacteria</taxon>
        <taxon>Bacillati</taxon>
        <taxon>Bacillota</taxon>
        <taxon>Bacilli</taxon>
        <taxon>Bacillales</taxon>
        <taxon>Paenibacillaceae</taxon>
        <taxon>Paenibacillus</taxon>
    </lineage>
</organism>
<gene>
    <name evidence="1" type="ORF">Q5741_14280</name>
</gene>
<evidence type="ECO:0000313" key="2">
    <source>
        <dbReference type="Proteomes" id="UP001240171"/>
    </source>
</evidence>
<sequence length="412" mass="48514">MEINQYFYLFSFKPQLLSEERVKIEQKYKNKAADIIKKRGKMLLPKLLEIIRSTPSESIAELAQGLKKMEVLMLIYEDYPFPEESVETVQKINQILTARYCIEVGKTAWVLFQHQYEQSLLQDLLKRIYTVDQFGFLLLEDELLLGMEEAVLHKEGMAQGLLSLLLKTNLKTKDAFHLLKIEEESKLEAALMKGILSNGLAADRIINRDGTEFIVRLLDNYPMDEYKSLIKIYLEPRKYNQFHAKIIQQAVERLRDPRERSADWEFLSEASVGEVKRWLIQKKLQIIFENDQDNQRLNYWKRFIDYMEDVELIQDPMIAFIYFDKFVVVEYGSIGAAYFYHRDGFDQIIHPISTSSSFSNSRNSAKKESMLKVPESTKGGILLFIDKLDHRGGRWNDKFDNYMRYYLDGVFY</sequence>
<reference evidence="1 2" key="1">
    <citation type="submission" date="2023-07" db="EMBL/GenBank/DDBJ databases">
        <title>Paenibacillus sp. JX-17 nov. isolated from soil.</title>
        <authorList>
            <person name="Wan Y."/>
            <person name="Liu B."/>
        </authorList>
    </citation>
    <scope>NUCLEOTIDE SEQUENCE [LARGE SCALE GENOMIC DNA]</scope>
    <source>
        <strain evidence="1 2">JX-17</strain>
    </source>
</reference>
<accession>A0ABT9CIY6</accession>
<keyword evidence="2" id="KW-1185">Reference proteome</keyword>